<accession>A0A8K0CH31</accession>
<dbReference type="OrthoDB" id="6745707at2759"/>
<keyword evidence="2" id="KW-1185">Reference proteome</keyword>
<comment type="caution">
    <text evidence="1">The sequence shown here is derived from an EMBL/GenBank/DDBJ whole genome shotgun (WGS) entry which is preliminary data.</text>
</comment>
<evidence type="ECO:0000313" key="2">
    <source>
        <dbReference type="Proteomes" id="UP000801492"/>
    </source>
</evidence>
<dbReference type="PANTHER" id="PTHR19446">
    <property type="entry name" value="REVERSE TRANSCRIPTASES"/>
    <property type="match status" value="1"/>
</dbReference>
<organism evidence="1 2">
    <name type="scientific">Ignelater luminosus</name>
    <name type="common">Cucubano</name>
    <name type="synonym">Pyrophorus luminosus</name>
    <dbReference type="NCBI Taxonomy" id="2038154"/>
    <lineage>
        <taxon>Eukaryota</taxon>
        <taxon>Metazoa</taxon>
        <taxon>Ecdysozoa</taxon>
        <taxon>Arthropoda</taxon>
        <taxon>Hexapoda</taxon>
        <taxon>Insecta</taxon>
        <taxon>Pterygota</taxon>
        <taxon>Neoptera</taxon>
        <taxon>Endopterygota</taxon>
        <taxon>Coleoptera</taxon>
        <taxon>Polyphaga</taxon>
        <taxon>Elateriformia</taxon>
        <taxon>Elateroidea</taxon>
        <taxon>Elateridae</taxon>
        <taxon>Agrypninae</taxon>
        <taxon>Pyrophorini</taxon>
        <taxon>Ignelater</taxon>
    </lineage>
</organism>
<dbReference type="AlphaFoldDB" id="A0A8K0CH31"/>
<evidence type="ECO:0000313" key="1">
    <source>
        <dbReference type="EMBL" id="KAF2883705.1"/>
    </source>
</evidence>
<proteinExistence type="predicted"/>
<dbReference type="Proteomes" id="UP000801492">
    <property type="component" value="Unassembled WGS sequence"/>
</dbReference>
<sequence>MIRNMFQKAMNGKKPPNEWTRAYSTSIFKRGDRKKAENYRGISVLSTLGRIYSRVVRNKLEEAIEGKIGEDQSCIDHIYTVEQLLEKKRAKKQRYTLSGH</sequence>
<name>A0A8K0CH31_IGNLU</name>
<protein>
    <submittedName>
        <fullName evidence="1">Uncharacterized protein</fullName>
    </submittedName>
</protein>
<reference evidence="1" key="1">
    <citation type="submission" date="2019-08" db="EMBL/GenBank/DDBJ databases">
        <title>The genome of the North American firefly Photinus pyralis.</title>
        <authorList>
            <consortium name="Photinus pyralis genome working group"/>
            <person name="Fallon T.R."/>
            <person name="Sander Lower S.E."/>
            <person name="Weng J.-K."/>
        </authorList>
    </citation>
    <scope>NUCLEOTIDE SEQUENCE</scope>
    <source>
        <strain evidence="1">TRF0915ILg1</strain>
        <tissue evidence="1">Whole body</tissue>
    </source>
</reference>
<gene>
    <name evidence="1" type="ORF">ILUMI_22473</name>
</gene>
<dbReference type="EMBL" id="VTPC01090309">
    <property type="protein sequence ID" value="KAF2883705.1"/>
    <property type="molecule type" value="Genomic_DNA"/>
</dbReference>